<dbReference type="EC" id="6.3.2.17" evidence="2"/>
<evidence type="ECO:0000259" key="11">
    <source>
        <dbReference type="Pfam" id="PF08245"/>
    </source>
</evidence>
<evidence type="ECO:0000256" key="2">
    <source>
        <dbReference type="ARBA" id="ARBA00013025"/>
    </source>
</evidence>
<dbReference type="Gene3D" id="3.90.190.20">
    <property type="entry name" value="Mur ligase, C-terminal domain"/>
    <property type="match status" value="1"/>
</dbReference>
<evidence type="ECO:0000313" key="12">
    <source>
        <dbReference type="EMBL" id="MSS59622.1"/>
    </source>
</evidence>
<keyword evidence="7" id="KW-0460">Magnesium</keyword>
<keyword evidence="6" id="KW-0067">ATP-binding</keyword>
<comment type="caution">
    <text evidence="12">The sequence shown here is derived from an EMBL/GenBank/DDBJ whole genome shotgun (WGS) entry which is preliminary data.</text>
</comment>
<accession>A0A7X2NU70</accession>
<dbReference type="InterPro" id="IPR036615">
    <property type="entry name" value="Mur_ligase_C_dom_sf"/>
</dbReference>
<dbReference type="InterPro" id="IPR004101">
    <property type="entry name" value="Mur_ligase_C"/>
</dbReference>
<keyword evidence="3" id="KW-0436">Ligase</keyword>
<dbReference type="PANTHER" id="PTHR11136">
    <property type="entry name" value="FOLYLPOLYGLUTAMATE SYNTHASE-RELATED"/>
    <property type="match status" value="1"/>
</dbReference>
<dbReference type="GO" id="GO:0008841">
    <property type="term" value="F:dihydrofolate synthase activity"/>
    <property type="evidence" value="ECO:0007669"/>
    <property type="project" value="TreeGrafter"/>
</dbReference>
<evidence type="ECO:0000259" key="10">
    <source>
        <dbReference type="Pfam" id="PF02875"/>
    </source>
</evidence>
<evidence type="ECO:0000256" key="5">
    <source>
        <dbReference type="ARBA" id="ARBA00022741"/>
    </source>
</evidence>
<dbReference type="GO" id="GO:0004326">
    <property type="term" value="F:tetrahydrofolylpolyglutamate synthase activity"/>
    <property type="evidence" value="ECO:0007669"/>
    <property type="project" value="UniProtKB-EC"/>
</dbReference>
<feature type="domain" description="Mur ligase C-terminal" evidence="10">
    <location>
        <begin position="277"/>
        <end position="388"/>
    </location>
</feature>
<sequence length="402" mass="44649">MFQDIDEAVEWITARHFPSRGFSAFEHVMASLGNPQDSFRSVHVAGTNGKGSTCCYLRDLLHTKYPKVGFFTSPHLVAHQDRIRINDAWIPDETFLRLLNEHLACIEENALNMFEIDMLLSAFWFQEEQVGIAVYETGLGGRLDPTTTLHHPDLCIITTIGFDHMALLGNTLAAIAGEKAGIIMPHSEVLTGYLKPEAEAVIVAETEKQKGTLHRLESYEDLGPQKFCFEGTEYSLKALPEYQKANASLALKAAELVGIEIHSDSAIQSVHDSVWPGRFEAVHQHPLVILDGAHNTEGMQALTESMRYLPHPCIAVFSALKDKQGPEMEAMLRKACDEVIVTQFENTRADTAEHLADSEAEIVMDWKEAVQKGMELAGEHGCTLVCGSLYLISLVRKLFVSD</sequence>
<reference evidence="12 13" key="1">
    <citation type="submission" date="2019-08" db="EMBL/GenBank/DDBJ databases">
        <title>In-depth cultivation of the pig gut microbiome towards novel bacterial diversity and tailored functional studies.</title>
        <authorList>
            <person name="Wylensek D."/>
            <person name="Hitch T.C.A."/>
            <person name="Clavel T."/>
        </authorList>
    </citation>
    <scope>NUCLEOTIDE SEQUENCE [LARGE SCALE GENOMIC DNA]</scope>
    <source>
        <strain evidence="12 13">Oil+RF-744-GAM-WT-6</strain>
    </source>
</reference>
<dbReference type="AlphaFoldDB" id="A0A7X2NU70"/>
<keyword evidence="13" id="KW-1185">Reference proteome</keyword>
<evidence type="ECO:0000256" key="9">
    <source>
        <dbReference type="ARBA" id="ARBA00047493"/>
    </source>
</evidence>
<dbReference type="SUPFAM" id="SSF53623">
    <property type="entry name" value="MurD-like peptide ligases, catalytic domain"/>
    <property type="match status" value="1"/>
</dbReference>
<dbReference type="Proteomes" id="UP000461880">
    <property type="component" value="Unassembled WGS sequence"/>
</dbReference>
<comment type="catalytic activity">
    <reaction evidence="9">
        <text>(6S)-5,6,7,8-tetrahydrofolyl-(gamma-L-Glu)(n) + L-glutamate + ATP = (6S)-5,6,7,8-tetrahydrofolyl-(gamma-L-Glu)(n+1) + ADP + phosphate + H(+)</text>
        <dbReference type="Rhea" id="RHEA:10580"/>
        <dbReference type="Rhea" id="RHEA-COMP:14738"/>
        <dbReference type="Rhea" id="RHEA-COMP:14740"/>
        <dbReference type="ChEBI" id="CHEBI:15378"/>
        <dbReference type="ChEBI" id="CHEBI:29985"/>
        <dbReference type="ChEBI" id="CHEBI:30616"/>
        <dbReference type="ChEBI" id="CHEBI:43474"/>
        <dbReference type="ChEBI" id="CHEBI:141005"/>
        <dbReference type="ChEBI" id="CHEBI:456216"/>
        <dbReference type="EC" id="6.3.2.17"/>
    </reaction>
</comment>
<dbReference type="GO" id="GO:0005524">
    <property type="term" value="F:ATP binding"/>
    <property type="evidence" value="ECO:0007669"/>
    <property type="project" value="UniProtKB-KW"/>
</dbReference>
<dbReference type="InterPro" id="IPR001645">
    <property type="entry name" value="Folylpolyglutamate_synth"/>
</dbReference>
<evidence type="ECO:0000256" key="8">
    <source>
        <dbReference type="ARBA" id="ARBA00030592"/>
    </source>
</evidence>
<keyword evidence="5" id="KW-0547">Nucleotide-binding</keyword>
<dbReference type="GO" id="GO:0046872">
    <property type="term" value="F:metal ion binding"/>
    <property type="evidence" value="ECO:0007669"/>
    <property type="project" value="UniProtKB-KW"/>
</dbReference>
<evidence type="ECO:0000256" key="3">
    <source>
        <dbReference type="ARBA" id="ARBA00022598"/>
    </source>
</evidence>
<evidence type="ECO:0000256" key="1">
    <source>
        <dbReference type="ARBA" id="ARBA00008276"/>
    </source>
</evidence>
<dbReference type="NCBIfam" id="TIGR01499">
    <property type="entry name" value="folC"/>
    <property type="match status" value="1"/>
</dbReference>
<dbReference type="EMBL" id="VUMN01000040">
    <property type="protein sequence ID" value="MSS59622.1"/>
    <property type="molecule type" value="Genomic_DNA"/>
</dbReference>
<dbReference type="RefSeq" id="WP_154505864.1">
    <property type="nucleotide sequence ID" value="NZ_VUMN01000040.1"/>
</dbReference>
<gene>
    <name evidence="12" type="ORF">FYJ51_12035</name>
</gene>
<evidence type="ECO:0000313" key="13">
    <source>
        <dbReference type="Proteomes" id="UP000461880"/>
    </source>
</evidence>
<dbReference type="PANTHER" id="PTHR11136:SF0">
    <property type="entry name" value="DIHYDROFOLATE SYNTHETASE-RELATED"/>
    <property type="match status" value="1"/>
</dbReference>
<proteinExistence type="inferred from homology"/>
<dbReference type="InterPro" id="IPR013221">
    <property type="entry name" value="Mur_ligase_cen"/>
</dbReference>
<dbReference type="Gene3D" id="3.40.1190.10">
    <property type="entry name" value="Mur-like, catalytic domain"/>
    <property type="match status" value="1"/>
</dbReference>
<dbReference type="Pfam" id="PF02875">
    <property type="entry name" value="Mur_ligase_C"/>
    <property type="match status" value="1"/>
</dbReference>
<keyword evidence="4" id="KW-0479">Metal-binding</keyword>
<organism evidence="12 13">
    <name type="scientific">Stecheria intestinalis</name>
    <dbReference type="NCBI Taxonomy" id="2606630"/>
    <lineage>
        <taxon>Bacteria</taxon>
        <taxon>Bacillati</taxon>
        <taxon>Bacillota</taxon>
        <taxon>Erysipelotrichia</taxon>
        <taxon>Erysipelotrichales</taxon>
        <taxon>Erysipelotrichaceae</taxon>
        <taxon>Stecheria</taxon>
    </lineage>
</organism>
<dbReference type="SUPFAM" id="SSF53244">
    <property type="entry name" value="MurD-like peptide ligases, peptide-binding domain"/>
    <property type="match status" value="1"/>
</dbReference>
<evidence type="ECO:0000256" key="6">
    <source>
        <dbReference type="ARBA" id="ARBA00022840"/>
    </source>
</evidence>
<dbReference type="InterPro" id="IPR036565">
    <property type="entry name" value="Mur-like_cat_sf"/>
</dbReference>
<dbReference type="GO" id="GO:0005737">
    <property type="term" value="C:cytoplasm"/>
    <property type="evidence" value="ECO:0007669"/>
    <property type="project" value="TreeGrafter"/>
</dbReference>
<evidence type="ECO:0000256" key="4">
    <source>
        <dbReference type="ARBA" id="ARBA00022723"/>
    </source>
</evidence>
<dbReference type="Pfam" id="PF08245">
    <property type="entry name" value="Mur_ligase_M"/>
    <property type="match status" value="1"/>
</dbReference>
<comment type="similarity">
    <text evidence="1">Belongs to the folylpolyglutamate synthase family.</text>
</comment>
<protein>
    <recommendedName>
        <fullName evidence="2">tetrahydrofolate synthase</fullName>
        <ecNumber evidence="2">6.3.2.17</ecNumber>
    </recommendedName>
    <alternativeName>
        <fullName evidence="8">Tetrahydrofolylpolyglutamate synthase</fullName>
    </alternativeName>
</protein>
<evidence type="ECO:0000256" key="7">
    <source>
        <dbReference type="ARBA" id="ARBA00022842"/>
    </source>
</evidence>
<dbReference type="PIRSF" id="PIRSF001563">
    <property type="entry name" value="Folylpolyglu_synth"/>
    <property type="match status" value="1"/>
</dbReference>
<feature type="domain" description="Mur ligase central" evidence="11">
    <location>
        <begin position="44"/>
        <end position="188"/>
    </location>
</feature>
<name>A0A7X2NU70_9FIRM</name>